<accession>A0A8T0Y7X5</accession>
<feature type="compositionally biased region" description="Basic and acidic residues" evidence="1">
    <location>
        <begin position="8"/>
        <end position="17"/>
    </location>
</feature>
<dbReference type="EMBL" id="RCMI01002423">
    <property type="protein sequence ID" value="KAG2876613.1"/>
    <property type="molecule type" value="Genomic_DNA"/>
</dbReference>
<evidence type="ECO:0000313" key="3">
    <source>
        <dbReference type="EMBL" id="KAG2876613.1"/>
    </source>
</evidence>
<protein>
    <submittedName>
        <fullName evidence="2">Uncharacterized protein</fullName>
    </submittedName>
</protein>
<name>A0A8T0Y7X5_9STRA</name>
<proteinExistence type="predicted"/>
<dbReference type="AlphaFoldDB" id="A0A8T0Y7X5"/>
<dbReference type="Proteomes" id="UP000774804">
    <property type="component" value="Unassembled WGS sequence"/>
</dbReference>
<dbReference type="VEuPathDB" id="FungiDB:PC110_g22099"/>
<dbReference type="EMBL" id="RCMK01001698">
    <property type="protein sequence ID" value="KAG2889728.1"/>
    <property type="molecule type" value="Genomic_DNA"/>
</dbReference>
<dbReference type="EMBL" id="RCMG01002266">
    <property type="protein sequence ID" value="KAG2812352.1"/>
    <property type="molecule type" value="Genomic_DNA"/>
</dbReference>
<dbReference type="Proteomes" id="UP000736787">
    <property type="component" value="Unassembled WGS sequence"/>
</dbReference>
<evidence type="ECO:0000313" key="2">
    <source>
        <dbReference type="EMBL" id="KAG2812352.1"/>
    </source>
</evidence>
<dbReference type="EMBL" id="RCMV01001793">
    <property type="protein sequence ID" value="KAG3206733.1"/>
    <property type="molecule type" value="Genomic_DNA"/>
</dbReference>
<dbReference type="SUPFAM" id="SSF53098">
    <property type="entry name" value="Ribonuclease H-like"/>
    <property type="match status" value="1"/>
</dbReference>
<evidence type="ECO:0000313" key="6">
    <source>
        <dbReference type="EMBL" id="KAG3206733.1"/>
    </source>
</evidence>
<evidence type="ECO:0000256" key="1">
    <source>
        <dbReference type="SAM" id="MobiDB-lite"/>
    </source>
</evidence>
<evidence type="ECO:0000313" key="5">
    <source>
        <dbReference type="EMBL" id="KAG2957933.1"/>
    </source>
</evidence>
<dbReference type="Proteomes" id="UP000760860">
    <property type="component" value="Unassembled WGS sequence"/>
</dbReference>
<dbReference type="Proteomes" id="UP000697107">
    <property type="component" value="Unassembled WGS sequence"/>
</dbReference>
<evidence type="ECO:0000313" key="4">
    <source>
        <dbReference type="EMBL" id="KAG2889728.1"/>
    </source>
</evidence>
<dbReference type="Proteomes" id="UP000735874">
    <property type="component" value="Unassembled WGS sequence"/>
</dbReference>
<gene>
    <name evidence="2" type="ORF">PC113_g23568</name>
    <name evidence="3" type="ORF">PC115_g23576</name>
    <name evidence="4" type="ORF">PC117_g24621</name>
    <name evidence="5" type="ORF">PC118_g23776</name>
    <name evidence="6" type="ORF">PC129_g21656</name>
</gene>
<feature type="region of interest" description="Disordered" evidence="1">
    <location>
        <begin position="1"/>
        <end position="26"/>
    </location>
</feature>
<evidence type="ECO:0000313" key="7">
    <source>
        <dbReference type="Proteomes" id="UP000735874"/>
    </source>
</evidence>
<dbReference type="InterPro" id="IPR012337">
    <property type="entry name" value="RNaseH-like_sf"/>
</dbReference>
<comment type="caution">
    <text evidence="2">The sequence shown here is derived from an EMBL/GenBank/DDBJ whole genome shotgun (WGS) entry which is preliminary data.</text>
</comment>
<reference evidence="2" key="1">
    <citation type="submission" date="2018-10" db="EMBL/GenBank/DDBJ databases">
        <title>Effector identification in a new, highly contiguous assembly of the strawberry crown rot pathogen Phytophthora cactorum.</title>
        <authorList>
            <person name="Armitage A.D."/>
            <person name="Nellist C.F."/>
            <person name="Bates H."/>
            <person name="Vickerstaff R.J."/>
            <person name="Harrison R.J."/>
        </authorList>
    </citation>
    <scope>NUCLEOTIDE SEQUENCE</scope>
    <source>
        <strain evidence="2">15-7</strain>
        <strain evidence="3">4032</strain>
        <strain evidence="4">4040</strain>
        <strain evidence="5">P415</strain>
        <strain evidence="6">P421</strain>
    </source>
</reference>
<sequence length="361" mass="41394">MIKKKKRANDNSEEPARAGDVAAESSEVVVEHEEEAALTKDDRNQIESFRELAIDEIDTYLNETVALLQQEEIDAVQRDEMELVRTIVQRFRTLGIYFRKSPKGSNGLRALQVDHFSVKEDEVKTPIVDCATRWNSCWKMLQRMTEKEGVLVKFFAHLKIRDGRKEFKDDEKKLRRPKAEDWLAIKCLQTLLGPFDVASHTLGGQSYPTMPLVLPALSGIRKHLGRTDLFAALAAEAGEEPYVAETVLMMDKCRKVMLALYVQRFEELEQSELRWVAFLDPRIEKWMSHLSPADTPKANEEHVAAMVALAQPYLPTIQIERRHQTPTEESNAQHRNFMRHHMFGPDVTQHVSTGLETACKK</sequence>
<organism evidence="2 7">
    <name type="scientific">Phytophthora cactorum</name>
    <dbReference type="NCBI Taxonomy" id="29920"/>
    <lineage>
        <taxon>Eukaryota</taxon>
        <taxon>Sar</taxon>
        <taxon>Stramenopiles</taxon>
        <taxon>Oomycota</taxon>
        <taxon>Peronosporomycetes</taxon>
        <taxon>Peronosporales</taxon>
        <taxon>Peronosporaceae</taxon>
        <taxon>Phytophthora</taxon>
    </lineage>
</organism>
<dbReference type="EMBL" id="RCML01002426">
    <property type="protein sequence ID" value="KAG2957933.1"/>
    <property type="molecule type" value="Genomic_DNA"/>
</dbReference>